<keyword evidence="2" id="KW-1185">Reference proteome</keyword>
<proteinExistence type="predicted"/>
<accession>A0A517SXX6</accession>
<reference evidence="1 2" key="1">
    <citation type="submission" date="2019-02" db="EMBL/GenBank/DDBJ databases">
        <title>Deep-cultivation of Planctomycetes and their phenomic and genomic characterization uncovers novel biology.</title>
        <authorList>
            <person name="Wiegand S."/>
            <person name="Jogler M."/>
            <person name="Boedeker C."/>
            <person name="Pinto D."/>
            <person name="Vollmers J."/>
            <person name="Rivas-Marin E."/>
            <person name="Kohn T."/>
            <person name="Peeters S.H."/>
            <person name="Heuer A."/>
            <person name="Rast P."/>
            <person name="Oberbeckmann S."/>
            <person name="Bunk B."/>
            <person name="Jeske O."/>
            <person name="Meyerdierks A."/>
            <person name="Storesund J.E."/>
            <person name="Kallscheuer N."/>
            <person name="Luecker S."/>
            <person name="Lage O.M."/>
            <person name="Pohl T."/>
            <person name="Merkel B.J."/>
            <person name="Hornburger P."/>
            <person name="Mueller R.-W."/>
            <person name="Bruemmer F."/>
            <person name="Labrenz M."/>
            <person name="Spormann A.M."/>
            <person name="Op den Camp H."/>
            <person name="Overmann J."/>
            <person name="Amann R."/>
            <person name="Jetten M.S.M."/>
            <person name="Mascher T."/>
            <person name="Medema M.H."/>
            <person name="Devos D.P."/>
            <person name="Kaster A.-K."/>
            <person name="Ovreas L."/>
            <person name="Rohde M."/>
            <person name="Galperin M.Y."/>
            <person name="Jogler C."/>
        </authorList>
    </citation>
    <scope>NUCLEOTIDE SEQUENCE [LARGE SCALE GENOMIC DNA]</scope>
    <source>
        <strain evidence="1 2">SV_7m_r</strain>
    </source>
</reference>
<organism evidence="1 2">
    <name type="scientific">Stieleria bergensis</name>
    <dbReference type="NCBI Taxonomy" id="2528025"/>
    <lineage>
        <taxon>Bacteria</taxon>
        <taxon>Pseudomonadati</taxon>
        <taxon>Planctomycetota</taxon>
        <taxon>Planctomycetia</taxon>
        <taxon>Pirellulales</taxon>
        <taxon>Pirellulaceae</taxon>
        <taxon>Stieleria</taxon>
    </lineage>
</organism>
<evidence type="ECO:0000313" key="1">
    <source>
        <dbReference type="EMBL" id="QDT60891.1"/>
    </source>
</evidence>
<dbReference type="Proteomes" id="UP000315003">
    <property type="component" value="Chromosome"/>
</dbReference>
<name>A0A517SXX6_9BACT</name>
<dbReference type="AlphaFoldDB" id="A0A517SXX6"/>
<dbReference type="EMBL" id="CP036272">
    <property type="protein sequence ID" value="QDT60891.1"/>
    <property type="molecule type" value="Genomic_DNA"/>
</dbReference>
<evidence type="ECO:0000313" key="2">
    <source>
        <dbReference type="Proteomes" id="UP000315003"/>
    </source>
</evidence>
<gene>
    <name evidence="1" type="ORF">SV7mr_34200</name>
</gene>
<protein>
    <submittedName>
        <fullName evidence="1">Uncharacterized protein</fullName>
    </submittedName>
</protein>
<sequence length="46" mass="4925">MIRMLPQQTGRIFRKGEGVVDRTVANAKMADVVAGGGGFCDDRKDG</sequence>